<dbReference type="AlphaFoldDB" id="A0A402CW31"/>
<evidence type="ECO:0000313" key="2">
    <source>
        <dbReference type="Proteomes" id="UP000287394"/>
    </source>
</evidence>
<protein>
    <submittedName>
        <fullName evidence="1">Uncharacterized protein</fullName>
    </submittedName>
</protein>
<name>A0A402CW31_9BACT</name>
<keyword evidence="2" id="KW-1185">Reference proteome</keyword>
<dbReference type="EMBL" id="AP025739">
    <property type="protein sequence ID" value="BDI34019.1"/>
    <property type="molecule type" value="Genomic_DNA"/>
</dbReference>
<reference evidence="1 2" key="1">
    <citation type="journal article" date="2019" name="Int. J. Syst. Evol. Microbiol.">
        <title>Capsulimonas corticalis gen. nov., sp. nov., an aerobic capsulated bacterium, of a novel bacterial order, Capsulimonadales ord. nov., of the class Armatimonadia of the phylum Armatimonadetes.</title>
        <authorList>
            <person name="Li J."/>
            <person name="Kudo C."/>
            <person name="Tonouchi A."/>
        </authorList>
    </citation>
    <scope>NUCLEOTIDE SEQUENCE [LARGE SCALE GENOMIC DNA]</scope>
    <source>
        <strain evidence="1 2">AX-7</strain>
    </source>
</reference>
<sequence>MAIIPLECGTAMTPRKIRSVKTAETESSGATDGGARPFSLFHEQSKKYRDIYGESAYSSNEARG</sequence>
<accession>A0A402CW31</accession>
<evidence type="ECO:0000313" key="1">
    <source>
        <dbReference type="EMBL" id="BDI34019.1"/>
    </source>
</evidence>
<dbReference type="KEGG" id="ccot:CCAX7_60700"/>
<dbReference type="Proteomes" id="UP000287394">
    <property type="component" value="Chromosome"/>
</dbReference>
<proteinExistence type="predicted"/>
<gene>
    <name evidence="1" type="ORF">CCAX7_60700</name>
</gene>
<organism evidence="1 2">
    <name type="scientific">Capsulimonas corticalis</name>
    <dbReference type="NCBI Taxonomy" id="2219043"/>
    <lineage>
        <taxon>Bacteria</taxon>
        <taxon>Bacillati</taxon>
        <taxon>Armatimonadota</taxon>
        <taxon>Armatimonadia</taxon>
        <taxon>Capsulimonadales</taxon>
        <taxon>Capsulimonadaceae</taxon>
        <taxon>Capsulimonas</taxon>
    </lineage>
</organism>